<sequence length="321" mass="35583">MSRKVNTVNRGRASHYVNGAQPLKVGFSRDLSRLKFNKTYVCKQQEVNRLKGELAAEKAKAEDNTELTNERSEDYTGDFTETTSAAPTAQKGSRDSLAKQLANKTQELADKAQELTNEQNAGLPGSLAKQLANKTQELADKAQELTNEQNAGLPGSLAKQLADANALIDTLMAIPRSVNSGNRLLTTRQPYTIPLIANKKIQFISGEQARGTYDNDKIYTSIWHNTGDEPQTNQIITMMNLNNATQRAVFFNFDQTTGQITNLRCRFLIDQTPIADPTTDQLTERKTALENGDATGKYANTIDEPTNNAWGLKNVEYKYVD</sequence>
<name>A0A6C0C405_9ZZZZ</name>
<dbReference type="AlphaFoldDB" id="A0A6C0C405"/>
<reference evidence="2" key="1">
    <citation type="journal article" date="2020" name="Nature">
        <title>Giant virus diversity and host interactions through global metagenomics.</title>
        <authorList>
            <person name="Schulz F."/>
            <person name="Roux S."/>
            <person name="Paez-Espino D."/>
            <person name="Jungbluth S."/>
            <person name="Walsh D.A."/>
            <person name="Denef V.J."/>
            <person name="McMahon K.D."/>
            <person name="Konstantinidis K.T."/>
            <person name="Eloe-Fadrosh E.A."/>
            <person name="Kyrpides N.C."/>
            <person name="Woyke T."/>
        </authorList>
    </citation>
    <scope>NUCLEOTIDE SEQUENCE</scope>
    <source>
        <strain evidence="2">GVMAG-M-3300020185-18</strain>
    </source>
</reference>
<feature type="compositionally biased region" description="Polar residues" evidence="1">
    <location>
        <begin position="79"/>
        <end position="91"/>
    </location>
</feature>
<protein>
    <submittedName>
        <fullName evidence="2">Uncharacterized protein</fullName>
    </submittedName>
</protein>
<organism evidence="2">
    <name type="scientific">viral metagenome</name>
    <dbReference type="NCBI Taxonomy" id="1070528"/>
    <lineage>
        <taxon>unclassified sequences</taxon>
        <taxon>metagenomes</taxon>
        <taxon>organismal metagenomes</taxon>
    </lineage>
</organism>
<evidence type="ECO:0000313" key="2">
    <source>
        <dbReference type="EMBL" id="QHS98388.1"/>
    </source>
</evidence>
<feature type="compositionally biased region" description="Basic and acidic residues" evidence="1">
    <location>
        <begin position="58"/>
        <end position="74"/>
    </location>
</feature>
<dbReference type="EMBL" id="MN739316">
    <property type="protein sequence ID" value="QHS98388.1"/>
    <property type="molecule type" value="Genomic_DNA"/>
</dbReference>
<feature type="region of interest" description="Disordered" evidence="1">
    <location>
        <begin position="58"/>
        <end position="98"/>
    </location>
</feature>
<proteinExistence type="predicted"/>
<accession>A0A6C0C405</accession>
<evidence type="ECO:0000256" key="1">
    <source>
        <dbReference type="SAM" id="MobiDB-lite"/>
    </source>
</evidence>